<organism evidence="1 2">
    <name type="scientific">Byssothecium circinans</name>
    <dbReference type="NCBI Taxonomy" id="147558"/>
    <lineage>
        <taxon>Eukaryota</taxon>
        <taxon>Fungi</taxon>
        <taxon>Dikarya</taxon>
        <taxon>Ascomycota</taxon>
        <taxon>Pezizomycotina</taxon>
        <taxon>Dothideomycetes</taxon>
        <taxon>Pleosporomycetidae</taxon>
        <taxon>Pleosporales</taxon>
        <taxon>Massarineae</taxon>
        <taxon>Massarinaceae</taxon>
        <taxon>Byssothecium</taxon>
    </lineage>
</organism>
<sequence length="443" mass="50377">MGSPSIFERFPEELRHLALSYCDSSTIHHLCLTSKAVYNVCINSLFHTIDLSTHNSGEWRRHKTYSNFHVPPDYGKALHTLQDMRLVERQANLMLLLERHLENLDNPKPSIALKTRCLRWTCTEPEESPREIRNYGLGQPWDTFSCFTKLIEIDIGFMAGTKEIVTPPSHLFSTTTSISLSGVTSHRVVSSILTSISAANLKHLRLNNLQLFADEPHILQNLAPTQIALYRRDRPGPIQGYLHDLTGHCTSLRSFHYLSTAEYFDGSYTSNPHTRARWTLQVTDENSRYAELASFIDSVKPTLREFYFEHGPDIDYFGTAFSQRFHGSFTRQTLTVPLPMDRFFDTHVLPILTAGPWPKLQTMTVKGIGHWKPVDAWSADATPAEVAWLHAKTRAFREKVLGIWEAVGEGCAVLVGDEAGRPFYRLWDDRGVNGRGTDGYDRV</sequence>
<dbReference type="OrthoDB" id="4252443at2759"/>
<evidence type="ECO:0008006" key="3">
    <source>
        <dbReference type="Google" id="ProtNLM"/>
    </source>
</evidence>
<protein>
    <recommendedName>
        <fullName evidence="3">F-box domain-containing protein</fullName>
    </recommendedName>
</protein>
<evidence type="ECO:0000313" key="2">
    <source>
        <dbReference type="Proteomes" id="UP000800035"/>
    </source>
</evidence>
<proteinExistence type="predicted"/>
<dbReference type="Proteomes" id="UP000800035">
    <property type="component" value="Unassembled WGS sequence"/>
</dbReference>
<keyword evidence="2" id="KW-1185">Reference proteome</keyword>
<gene>
    <name evidence="1" type="ORF">CC80DRAFT_174714</name>
</gene>
<dbReference type="AlphaFoldDB" id="A0A6A5TKM1"/>
<evidence type="ECO:0000313" key="1">
    <source>
        <dbReference type="EMBL" id="KAF1952470.1"/>
    </source>
</evidence>
<name>A0A6A5TKM1_9PLEO</name>
<accession>A0A6A5TKM1</accession>
<reference evidence="1" key="1">
    <citation type="journal article" date="2020" name="Stud. Mycol.">
        <title>101 Dothideomycetes genomes: a test case for predicting lifestyles and emergence of pathogens.</title>
        <authorList>
            <person name="Haridas S."/>
            <person name="Albert R."/>
            <person name="Binder M."/>
            <person name="Bloem J."/>
            <person name="Labutti K."/>
            <person name="Salamov A."/>
            <person name="Andreopoulos B."/>
            <person name="Baker S."/>
            <person name="Barry K."/>
            <person name="Bills G."/>
            <person name="Bluhm B."/>
            <person name="Cannon C."/>
            <person name="Castanera R."/>
            <person name="Culley D."/>
            <person name="Daum C."/>
            <person name="Ezra D."/>
            <person name="Gonzalez J."/>
            <person name="Henrissat B."/>
            <person name="Kuo A."/>
            <person name="Liang C."/>
            <person name="Lipzen A."/>
            <person name="Lutzoni F."/>
            <person name="Magnuson J."/>
            <person name="Mondo S."/>
            <person name="Nolan M."/>
            <person name="Ohm R."/>
            <person name="Pangilinan J."/>
            <person name="Park H.-J."/>
            <person name="Ramirez L."/>
            <person name="Alfaro M."/>
            <person name="Sun H."/>
            <person name="Tritt A."/>
            <person name="Yoshinaga Y."/>
            <person name="Zwiers L.-H."/>
            <person name="Turgeon B."/>
            <person name="Goodwin S."/>
            <person name="Spatafora J."/>
            <person name="Crous P."/>
            <person name="Grigoriev I."/>
        </authorList>
    </citation>
    <scope>NUCLEOTIDE SEQUENCE</scope>
    <source>
        <strain evidence="1">CBS 675.92</strain>
    </source>
</reference>
<dbReference type="EMBL" id="ML977010">
    <property type="protein sequence ID" value="KAF1952470.1"/>
    <property type="molecule type" value="Genomic_DNA"/>
</dbReference>